<dbReference type="GO" id="GO:0004820">
    <property type="term" value="F:glycine-tRNA ligase activity"/>
    <property type="evidence" value="ECO:0007669"/>
    <property type="project" value="TreeGrafter"/>
</dbReference>
<comment type="caution">
    <text evidence="2">The sequence shown here is derived from an EMBL/GenBank/DDBJ whole genome shotgun (WGS) entry which is preliminary data.</text>
</comment>
<sequence>MGDDPNIKEVPQILEVAFGIDRIIYTLLETTFNVEEGRIILKLNPILAPNTVAVFPLVRNKEKIRSLALNVHRELLKNRIGSFFDVAGSIGKRYRRQDELGTKW</sequence>
<name>X1N6J9_9ZZZZ</name>
<gene>
    <name evidence="2" type="ORF">S06H3_44396</name>
</gene>
<evidence type="ECO:0000313" key="2">
    <source>
        <dbReference type="EMBL" id="GAI39218.1"/>
    </source>
</evidence>
<accession>X1N6J9</accession>
<feature type="non-terminal residue" evidence="2">
    <location>
        <position position="104"/>
    </location>
</feature>
<proteinExistence type="predicted"/>
<dbReference type="SUPFAM" id="SSF52954">
    <property type="entry name" value="Class II aaRS ABD-related"/>
    <property type="match status" value="1"/>
</dbReference>
<dbReference type="SUPFAM" id="SSF55681">
    <property type="entry name" value="Class II aaRS and biotin synthetases"/>
    <property type="match status" value="1"/>
</dbReference>
<dbReference type="EMBL" id="BARV01027607">
    <property type="protein sequence ID" value="GAI39218.1"/>
    <property type="molecule type" value="Genomic_DNA"/>
</dbReference>
<protein>
    <recommendedName>
        <fullName evidence="1">Anticodon-binding domain-containing protein</fullName>
    </recommendedName>
</protein>
<dbReference type="InterPro" id="IPR045864">
    <property type="entry name" value="aa-tRNA-synth_II/BPL/LPL"/>
</dbReference>
<dbReference type="Pfam" id="PF03129">
    <property type="entry name" value="HGTP_anticodon"/>
    <property type="match status" value="1"/>
</dbReference>
<dbReference type="InterPro" id="IPR027031">
    <property type="entry name" value="Gly-tRNA_synthase/POLG2"/>
</dbReference>
<dbReference type="GO" id="GO:0005737">
    <property type="term" value="C:cytoplasm"/>
    <property type="evidence" value="ECO:0007669"/>
    <property type="project" value="TreeGrafter"/>
</dbReference>
<dbReference type="Gene3D" id="3.40.50.800">
    <property type="entry name" value="Anticodon-binding domain"/>
    <property type="match status" value="1"/>
</dbReference>
<evidence type="ECO:0000259" key="1">
    <source>
        <dbReference type="Pfam" id="PF03129"/>
    </source>
</evidence>
<dbReference type="GO" id="GO:0006426">
    <property type="term" value="P:glycyl-tRNA aminoacylation"/>
    <property type="evidence" value="ECO:0007669"/>
    <property type="project" value="TreeGrafter"/>
</dbReference>
<reference evidence="2" key="1">
    <citation type="journal article" date="2014" name="Front. Microbiol.">
        <title>High frequency of phylogenetically diverse reductive dehalogenase-homologous genes in deep subseafloor sedimentary metagenomes.</title>
        <authorList>
            <person name="Kawai M."/>
            <person name="Futagami T."/>
            <person name="Toyoda A."/>
            <person name="Takaki Y."/>
            <person name="Nishi S."/>
            <person name="Hori S."/>
            <person name="Arai W."/>
            <person name="Tsubouchi T."/>
            <person name="Morono Y."/>
            <person name="Uchiyama I."/>
            <person name="Ito T."/>
            <person name="Fujiyama A."/>
            <person name="Inagaki F."/>
            <person name="Takami H."/>
        </authorList>
    </citation>
    <scope>NUCLEOTIDE SEQUENCE</scope>
    <source>
        <strain evidence="2">Expedition CK06-06</strain>
    </source>
</reference>
<dbReference type="AlphaFoldDB" id="X1N6J9"/>
<dbReference type="PANTHER" id="PTHR10745">
    <property type="entry name" value="GLYCYL-TRNA SYNTHETASE/DNA POLYMERASE SUBUNIT GAMMA-2"/>
    <property type="match status" value="1"/>
</dbReference>
<feature type="domain" description="Anticodon-binding" evidence="1">
    <location>
        <begin position="52"/>
        <end position="103"/>
    </location>
</feature>
<organism evidence="2">
    <name type="scientific">marine sediment metagenome</name>
    <dbReference type="NCBI Taxonomy" id="412755"/>
    <lineage>
        <taxon>unclassified sequences</taxon>
        <taxon>metagenomes</taxon>
        <taxon>ecological metagenomes</taxon>
    </lineage>
</organism>
<dbReference type="InterPro" id="IPR004154">
    <property type="entry name" value="Anticodon-bd"/>
</dbReference>
<dbReference type="PANTHER" id="PTHR10745:SF0">
    <property type="entry name" value="GLYCINE--TRNA LIGASE"/>
    <property type="match status" value="1"/>
</dbReference>
<dbReference type="PRINTS" id="PR01043">
    <property type="entry name" value="TRNASYNTHGLY"/>
</dbReference>
<dbReference type="InterPro" id="IPR036621">
    <property type="entry name" value="Anticodon-bd_dom_sf"/>
</dbReference>